<dbReference type="AlphaFoldDB" id="A0A411DH68"/>
<name>A0A411DH68_CHRID</name>
<organism evidence="1">
    <name type="scientific">Chryseobacterium indologenes</name>
    <name type="common">Flavobacterium indologenes</name>
    <dbReference type="NCBI Taxonomy" id="253"/>
    <lineage>
        <taxon>Bacteria</taxon>
        <taxon>Pseudomonadati</taxon>
        <taxon>Bacteroidota</taxon>
        <taxon>Flavobacteriia</taxon>
        <taxon>Flavobacteriales</taxon>
        <taxon>Weeksellaceae</taxon>
        <taxon>Chryseobacterium group</taxon>
        <taxon>Chryseobacterium</taxon>
    </lineage>
</organism>
<protein>
    <recommendedName>
        <fullName evidence="2">Tetratricopeptide repeat protein</fullName>
    </recommendedName>
</protein>
<sequence length="180" mass="21221">MQTDVFTKLLRSGELKQIISQEKICLEFARKQDYKKGKIRGNINIAYALTLLKKNKMSLDFLEIAKKELEKEDDDNLLAYLYFAYGINYNSLNMHSQAIRTFDIAFAYAQKIEDKKLTEKRLYGIYDWKRTSFQVLGMMDSVYSNEKKCMQSPMPMLFITIANRHFQKKNIDSVEFYIKG</sequence>
<evidence type="ECO:0000313" key="1">
    <source>
        <dbReference type="EMBL" id="QBA19680.1"/>
    </source>
</evidence>
<reference evidence="1" key="1">
    <citation type="submission" date="2019-01" db="EMBL/GenBank/DDBJ databases">
        <title>Whole Genome Sequencing for Putative Detection of Antimicrobial Resistance and Potential Virulence Factors in Chryseobacterium indologenes isolated from Nile Tilapia in Tanzania.</title>
        <authorList>
            <person name="Mwega E."/>
            <person name="Mutoloki S."/>
            <person name="Mugimba K."/>
            <person name="Colquhoun D."/>
            <person name="Mdegela R."/>
            <person name="Evensen O."/>
            <person name="Wasteson Y."/>
        </authorList>
    </citation>
    <scope>NUCLEOTIDE SEQUENCE [LARGE SCALE GENOMIC DNA]</scope>
    <source>
        <strain evidence="1">StR 01</strain>
    </source>
</reference>
<proteinExistence type="predicted"/>
<accession>A0A411DH68</accession>
<dbReference type="SUPFAM" id="SSF48452">
    <property type="entry name" value="TPR-like"/>
    <property type="match status" value="1"/>
</dbReference>
<dbReference type="EMBL" id="CP035532">
    <property type="protein sequence ID" value="QBA19680.1"/>
    <property type="molecule type" value="Genomic_DNA"/>
</dbReference>
<gene>
    <name evidence="1" type="ORF">EU348_00260</name>
</gene>
<evidence type="ECO:0008006" key="2">
    <source>
        <dbReference type="Google" id="ProtNLM"/>
    </source>
</evidence>
<dbReference type="Gene3D" id="1.25.40.10">
    <property type="entry name" value="Tetratricopeptide repeat domain"/>
    <property type="match status" value="1"/>
</dbReference>
<dbReference type="InterPro" id="IPR011990">
    <property type="entry name" value="TPR-like_helical_dom_sf"/>
</dbReference>